<organism evidence="2 3">
    <name type="scientific">Stentor coeruleus</name>
    <dbReference type="NCBI Taxonomy" id="5963"/>
    <lineage>
        <taxon>Eukaryota</taxon>
        <taxon>Sar</taxon>
        <taxon>Alveolata</taxon>
        <taxon>Ciliophora</taxon>
        <taxon>Postciliodesmatophora</taxon>
        <taxon>Heterotrichea</taxon>
        <taxon>Heterotrichida</taxon>
        <taxon>Stentoridae</taxon>
        <taxon>Stentor</taxon>
    </lineage>
</organism>
<dbReference type="EMBL" id="MPUH01002617">
    <property type="protein sequence ID" value="OMJ64969.1"/>
    <property type="molecule type" value="Genomic_DNA"/>
</dbReference>
<evidence type="ECO:0000256" key="1">
    <source>
        <dbReference type="SAM" id="Phobius"/>
    </source>
</evidence>
<keyword evidence="3" id="KW-1185">Reference proteome</keyword>
<proteinExistence type="predicted"/>
<sequence length="109" mass="12867">MTVFYCRQFTLYWIIDYFIFLPLQLILEVILAYFMWKRRKSQVSEISLKVVPEKVRLKVLMKEGEISSLEQNYQSIAIEKPCFEQKIHSIGNDKIVEDASNDVGVSWIS</sequence>
<name>A0A1R2AKG1_9CILI</name>
<protein>
    <submittedName>
        <fullName evidence="2">Uncharacterized protein</fullName>
    </submittedName>
</protein>
<dbReference type="AlphaFoldDB" id="A0A1R2AKG1"/>
<evidence type="ECO:0000313" key="3">
    <source>
        <dbReference type="Proteomes" id="UP000187209"/>
    </source>
</evidence>
<reference evidence="2 3" key="1">
    <citation type="submission" date="2016-11" db="EMBL/GenBank/DDBJ databases">
        <title>The macronuclear genome of Stentor coeruleus: a giant cell with tiny introns.</title>
        <authorList>
            <person name="Slabodnick M."/>
            <person name="Ruby J.G."/>
            <person name="Reiff S.B."/>
            <person name="Swart E.C."/>
            <person name="Gosai S."/>
            <person name="Prabakaran S."/>
            <person name="Witkowska E."/>
            <person name="Larue G.E."/>
            <person name="Fisher S."/>
            <person name="Freeman R.M."/>
            <person name="Gunawardena J."/>
            <person name="Chu W."/>
            <person name="Stover N.A."/>
            <person name="Gregory B.D."/>
            <person name="Nowacki M."/>
            <person name="Derisi J."/>
            <person name="Roy S.W."/>
            <person name="Marshall W.F."/>
            <person name="Sood P."/>
        </authorList>
    </citation>
    <scope>NUCLEOTIDE SEQUENCE [LARGE SCALE GENOMIC DNA]</scope>
    <source>
        <strain evidence="2">WM001</strain>
    </source>
</reference>
<accession>A0A1R2AKG1</accession>
<keyword evidence="1" id="KW-0472">Membrane</keyword>
<keyword evidence="1" id="KW-0812">Transmembrane</keyword>
<keyword evidence="1" id="KW-1133">Transmembrane helix</keyword>
<feature type="transmembrane region" description="Helical" evidence="1">
    <location>
        <begin position="12"/>
        <end position="36"/>
    </location>
</feature>
<comment type="caution">
    <text evidence="2">The sequence shown here is derived from an EMBL/GenBank/DDBJ whole genome shotgun (WGS) entry which is preliminary data.</text>
</comment>
<dbReference type="Proteomes" id="UP000187209">
    <property type="component" value="Unassembled WGS sequence"/>
</dbReference>
<evidence type="ECO:0000313" key="2">
    <source>
        <dbReference type="EMBL" id="OMJ64969.1"/>
    </source>
</evidence>
<gene>
    <name evidence="2" type="ORF">SteCoe_40543</name>
</gene>